<name>A0A928VQS6_9CYAN</name>
<dbReference type="GO" id="GO:0051537">
    <property type="term" value="F:2 iron, 2 sulfur cluster binding"/>
    <property type="evidence" value="ECO:0007669"/>
    <property type="project" value="InterPro"/>
</dbReference>
<dbReference type="InterPro" id="IPR051329">
    <property type="entry name" value="NIR_SIR_4Fe-4S"/>
</dbReference>
<dbReference type="Pfam" id="PF01077">
    <property type="entry name" value="NIR_SIR"/>
    <property type="match status" value="2"/>
</dbReference>
<accession>A0A928VQS6</accession>
<evidence type="ECO:0000256" key="1">
    <source>
        <dbReference type="ARBA" id="ARBA00010429"/>
    </source>
</evidence>
<evidence type="ECO:0000313" key="9">
    <source>
        <dbReference type="EMBL" id="MBE9032037.1"/>
    </source>
</evidence>
<dbReference type="PANTHER" id="PTHR32439:SF0">
    <property type="entry name" value="FERREDOXIN--NITRITE REDUCTASE, CHLOROPLASTIC"/>
    <property type="match status" value="1"/>
</dbReference>
<protein>
    <submittedName>
        <fullName evidence="9">Ferredoxin--nitrite reductase</fullName>
        <ecNumber evidence="9">1.7.7.1</ecNumber>
    </submittedName>
</protein>
<dbReference type="SUPFAM" id="SSF54292">
    <property type="entry name" value="2Fe-2S ferredoxin-like"/>
    <property type="match status" value="1"/>
</dbReference>
<dbReference type="SUPFAM" id="SSF55124">
    <property type="entry name" value="Nitrite/Sulfite reductase N-terminal domain-like"/>
    <property type="match status" value="2"/>
</dbReference>
<dbReference type="AlphaFoldDB" id="A0A928VQS6"/>
<keyword evidence="3" id="KW-0349">Heme</keyword>
<dbReference type="InterPro" id="IPR036010">
    <property type="entry name" value="2Fe-2S_ferredoxin-like_sf"/>
</dbReference>
<dbReference type="Gene3D" id="3.90.480.20">
    <property type="match status" value="1"/>
</dbReference>
<dbReference type="PROSITE" id="PS00197">
    <property type="entry name" value="2FE2S_FER_1"/>
    <property type="match status" value="1"/>
</dbReference>
<keyword evidence="2" id="KW-0004">4Fe-4S</keyword>
<dbReference type="InterPro" id="IPR001041">
    <property type="entry name" value="2Fe-2S_ferredoxin-type"/>
</dbReference>
<dbReference type="GO" id="GO:0020037">
    <property type="term" value="F:heme binding"/>
    <property type="evidence" value="ECO:0007669"/>
    <property type="project" value="InterPro"/>
</dbReference>
<dbReference type="GO" id="GO:0051539">
    <property type="term" value="F:4 iron, 4 sulfur cluster binding"/>
    <property type="evidence" value="ECO:0007669"/>
    <property type="project" value="UniProtKB-KW"/>
</dbReference>
<evidence type="ECO:0000256" key="7">
    <source>
        <dbReference type="ARBA" id="ARBA00023014"/>
    </source>
</evidence>
<dbReference type="PROSITE" id="PS00365">
    <property type="entry name" value="NIR_SIR"/>
    <property type="match status" value="1"/>
</dbReference>
<evidence type="ECO:0000256" key="3">
    <source>
        <dbReference type="ARBA" id="ARBA00022617"/>
    </source>
</evidence>
<dbReference type="InterPro" id="IPR006066">
    <property type="entry name" value="NO2/SO3_Rdtase_FeS/sirohaem_BS"/>
</dbReference>
<dbReference type="EC" id="1.7.7.1" evidence="9"/>
<dbReference type="InterPro" id="IPR006067">
    <property type="entry name" value="NO2/SO3_Rdtase_4Fe4S_dom"/>
</dbReference>
<dbReference type="InterPro" id="IPR036136">
    <property type="entry name" value="Nit/Sulf_reduc_fer-like_dom_sf"/>
</dbReference>
<dbReference type="Pfam" id="PF03460">
    <property type="entry name" value="NIR_SIR_ferr"/>
    <property type="match status" value="2"/>
</dbReference>
<dbReference type="PRINTS" id="PR00397">
    <property type="entry name" value="SIROHAEM"/>
</dbReference>
<sequence>MTSSTPTKLNKFEKYKAEKDGLAVKSELEHFAEIGWEAMDDDDRVHRLKWLGIFYRPVTPNKFMLRMRLPSGIMTSAQSRAFGEVIQRYGEDGCGDVTTRQNIQLRGIRFEDFPEILRRFEAVDMTSIQSGMDNVRNITASPVAGIDGAELLDTRDLVQQVQDLITNKGQGNPAFTNLPRKFNIAIGGCPDNSIHAEINDIAFVPAYKDGVIGFNVVVGGFFSASRVAAAVPMDVWVAPNNDVVALCEAILTLFRDHGSRANRQKSRLMWMIDEWGLDKFRAEVEKFMGKPLARAAATDEVNWDKRDHLGVHPQKQAGLNYVGLHIPAGRMFAEDFFELARLADVYGSGEIRLTVEQNAILINVPDSRVELLKQEPLLEKFQLEPGALMRGMVSCTGAQFCKFAMVETKNQAIELAANLDQELDLPNTVRMHWTGCPNSCGQPQVADLGFMGTKARNKEKKPVPGVDLFMGGKVGHEAHLGTKVMKGIPAEELQPFVRDILMEKFGATLKPGVTITDSTDLKLPEAEPEKQTTVKPAVVIFNKSNQEINCDSSKSLLAIAAEAGISIETSCQAGSCGTCKQRLVEGKVEYPNNEPAALSDAEQAQFVLTCSAHPVGRVILDL</sequence>
<keyword evidence="10" id="KW-1185">Reference proteome</keyword>
<dbReference type="InterPro" id="IPR006058">
    <property type="entry name" value="2Fe2S_fd_BS"/>
</dbReference>
<dbReference type="PROSITE" id="PS51085">
    <property type="entry name" value="2FE2S_FER_2"/>
    <property type="match status" value="1"/>
</dbReference>
<evidence type="ECO:0000259" key="8">
    <source>
        <dbReference type="PROSITE" id="PS51085"/>
    </source>
</evidence>
<keyword evidence="4" id="KW-0479">Metal-binding</keyword>
<dbReference type="RefSeq" id="WP_319633227.1">
    <property type="nucleotide sequence ID" value="NZ_JADEXQ010000085.1"/>
</dbReference>
<dbReference type="Pfam" id="PF00111">
    <property type="entry name" value="Fer2"/>
    <property type="match status" value="1"/>
</dbReference>
<proteinExistence type="inferred from homology"/>
<comment type="similarity">
    <text evidence="1">Belongs to the nitrite and sulfite reductase 4Fe-4S domain family.</text>
</comment>
<dbReference type="GO" id="GO:0046872">
    <property type="term" value="F:metal ion binding"/>
    <property type="evidence" value="ECO:0007669"/>
    <property type="project" value="UniProtKB-KW"/>
</dbReference>
<dbReference type="NCBIfam" id="NF007125">
    <property type="entry name" value="PRK09566.1"/>
    <property type="match status" value="1"/>
</dbReference>
<keyword evidence="7" id="KW-0411">Iron-sulfur</keyword>
<dbReference type="InterPro" id="IPR005117">
    <property type="entry name" value="NiRdtase/SiRdtase_haem-b_fer"/>
</dbReference>
<evidence type="ECO:0000256" key="2">
    <source>
        <dbReference type="ARBA" id="ARBA00022485"/>
    </source>
</evidence>
<evidence type="ECO:0000256" key="4">
    <source>
        <dbReference type="ARBA" id="ARBA00022723"/>
    </source>
</evidence>
<evidence type="ECO:0000256" key="5">
    <source>
        <dbReference type="ARBA" id="ARBA00023002"/>
    </source>
</evidence>
<dbReference type="SUPFAM" id="SSF56014">
    <property type="entry name" value="Nitrite and sulphite reductase 4Fe-4S domain-like"/>
    <property type="match status" value="2"/>
</dbReference>
<keyword evidence="5 9" id="KW-0560">Oxidoreductase</keyword>
<evidence type="ECO:0000313" key="10">
    <source>
        <dbReference type="Proteomes" id="UP000625316"/>
    </source>
</evidence>
<comment type="caution">
    <text evidence="9">The sequence shown here is derived from an EMBL/GenBank/DDBJ whole genome shotgun (WGS) entry which is preliminary data.</text>
</comment>
<dbReference type="Proteomes" id="UP000625316">
    <property type="component" value="Unassembled WGS sequence"/>
</dbReference>
<dbReference type="Gene3D" id="3.10.20.30">
    <property type="match status" value="1"/>
</dbReference>
<dbReference type="InterPro" id="IPR045854">
    <property type="entry name" value="NO2/SO3_Rdtase_4Fe4S_sf"/>
</dbReference>
<keyword evidence="6" id="KW-0408">Iron</keyword>
<dbReference type="InterPro" id="IPR012675">
    <property type="entry name" value="Beta-grasp_dom_sf"/>
</dbReference>
<dbReference type="CDD" id="cd00207">
    <property type="entry name" value="fer2"/>
    <property type="match status" value="1"/>
</dbReference>
<dbReference type="PANTHER" id="PTHR32439">
    <property type="entry name" value="FERREDOXIN--NITRITE REDUCTASE, CHLOROPLASTIC"/>
    <property type="match status" value="1"/>
</dbReference>
<organism evidence="9 10">
    <name type="scientific">Romeriopsis navalis LEGE 11480</name>
    <dbReference type="NCBI Taxonomy" id="2777977"/>
    <lineage>
        <taxon>Bacteria</taxon>
        <taxon>Bacillati</taxon>
        <taxon>Cyanobacteriota</taxon>
        <taxon>Cyanophyceae</taxon>
        <taxon>Leptolyngbyales</taxon>
        <taxon>Leptolyngbyaceae</taxon>
        <taxon>Romeriopsis</taxon>
        <taxon>Romeriopsis navalis</taxon>
    </lineage>
</organism>
<reference evidence="9" key="1">
    <citation type="submission" date="2020-10" db="EMBL/GenBank/DDBJ databases">
        <authorList>
            <person name="Castelo-Branco R."/>
            <person name="Eusebio N."/>
            <person name="Adriana R."/>
            <person name="Vieira A."/>
            <person name="Brugerolle De Fraissinette N."/>
            <person name="Rezende De Castro R."/>
            <person name="Schneider M.P."/>
            <person name="Vasconcelos V."/>
            <person name="Leao P.N."/>
        </authorList>
    </citation>
    <scope>NUCLEOTIDE SEQUENCE</scope>
    <source>
        <strain evidence="9">LEGE 11480</strain>
    </source>
</reference>
<dbReference type="EMBL" id="JADEXQ010000085">
    <property type="protein sequence ID" value="MBE9032037.1"/>
    <property type="molecule type" value="Genomic_DNA"/>
</dbReference>
<dbReference type="GO" id="GO:0048307">
    <property type="term" value="F:ferredoxin-nitrite reductase activity"/>
    <property type="evidence" value="ECO:0007669"/>
    <property type="project" value="UniProtKB-EC"/>
</dbReference>
<feature type="domain" description="2Fe-2S ferredoxin-type" evidence="8">
    <location>
        <begin position="536"/>
        <end position="622"/>
    </location>
</feature>
<evidence type="ECO:0000256" key="6">
    <source>
        <dbReference type="ARBA" id="ARBA00023004"/>
    </source>
</evidence>
<gene>
    <name evidence="9" type="ORF">IQ266_20065</name>
</gene>
<dbReference type="Gene3D" id="3.30.413.10">
    <property type="entry name" value="Sulfite Reductase Hemoprotein, domain 1"/>
    <property type="match status" value="2"/>
</dbReference>